<evidence type="ECO:0000313" key="4">
    <source>
        <dbReference type="Proteomes" id="UP000595140"/>
    </source>
</evidence>
<dbReference type="OrthoDB" id="2272416at2759"/>
<feature type="compositionally biased region" description="Low complexity" evidence="1">
    <location>
        <begin position="232"/>
        <end position="241"/>
    </location>
</feature>
<evidence type="ECO:0000313" key="3">
    <source>
        <dbReference type="EMBL" id="VFQ63934.1"/>
    </source>
</evidence>
<feature type="compositionally biased region" description="Polar residues" evidence="1">
    <location>
        <begin position="290"/>
        <end position="300"/>
    </location>
</feature>
<evidence type="ECO:0000256" key="1">
    <source>
        <dbReference type="SAM" id="MobiDB-lite"/>
    </source>
</evidence>
<proteinExistence type="predicted"/>
<feature type="domain" description="Retrotransposon gag" evidence="2">
    <location>
        <begin position="66"/>
        <end position="158"/>
    </location>
</feature>
<accession>A0A484KJ61</accession>
<sequence length="360" mass="39962">MAGAYVPPPPPLPPVVVVTIEKLKKNGAEELRGDQITDPMVVKRWLERIGQIIGTLQVPMEQRGDLAIALLQDVAYDWWKCARANVPEPVPWATFDEIFRKEYVPEHFMRKKQDEFITFTQGELTLPECQQKFDEVAEFGRDLVPTMKNRCTCFMEGLCPDLSPGLVFAPKHDINAMYKQALELNAALLKKDEYEQAQTTLPRPPPPPRPSLSSKRLLSVPSSSHTSKKAKSTPTSSPAPTQESGKSQSQGGYRYSICTLYGRRDCLTNLGEAFLTAPVAAAPTAQPAPSQKSVAASSQPKRLAQSAQSREASARTYAMHGRIEQPAHDMIMNYHSAYAERLALFLLYAGRRDDHGARPG</sequence>
<gene>
    <name evidence="3" type="ORF">CCAM_LOCUS5710</name>
</gene>
<organism evidence="3 4">
    <name type="scientific">Cuscuta campestris</name>
    <dbReference type="NCBI Taxonomy" id="132261"/>
    <lineage>
        <taxon>Eukaryota</taxon>
        <taxon>Viridiplantae</taxon>
        <taxon>Streptophyta</taxon>
        <taxon>Embryophyta</taxon>
        <taxon>Tracheophyta</taxon>
        <taxon>Spermatophyta</taxon>
        <taxon>Magnoliopsida</taxon>
        <taxon>eudicotyledons</taxon>
        <taxon>Gunneridae</taxon>
        <taxon>Pentapetalae</taxon>
        <taxon>asterids</taxon>
        <taxon>lamiids</taxon>
        <taxon>Solanales</taxon>
        <taxon>Convolvulaceae</taxon>
        <taxon>Cuscuteae</taxon>
        <taxon>Cuscuta</taxon>
        <taxon>Cuscuta subgen. Grammica</taxon>
        <taxon>Cuscuta sect. Cleistogrammica</taxon>
    </lineage>
</organism>
<dbReference type="Proteomes" id="UP000595140">
    <property type="component" value="Unassembled WGS sequence"/>
</dbReference>
<feature type="region of interest" description="Disordered" evidence="1">
    <location>
        <begin position="283"/>
        <end position="312"/>
    </location>
</feature>
<dbReference type="Pfam" id="PF03732">
    <property type="entry name" value="Retrotrans_gag"/>
    <property type="match status" value="1"/>
</dbReference>
<protein>
    <recommendedName>
        <fullName evidence="2">Retrotransposon gag domain-containing protein</fullName>
    </recommendedName>
</protein>
<dbReference type="EMBL" id="OOIL02000347">
    <property type="protein sequence ID" value="VFQ63934.1"/>
    <property type="molecule type" value="Genomic_DNA"/>
</dbReference>
<evidence type="ECO:0000259" key="2">
    <source>
        <dbReference type="Pfam" id="PF03732"/>
    </source>
</evidence>
<feature type="compositionally biased region" description="Polar residues" evidence="1">
    <location>
        <begin position="242"/>
        <end position="251"/>
    </location>
</feature>
<dbReference type="InterPro" id="IPR005162">
    <property type="entry name" value="Retrotrans_gag_dom"/>
</dbReference>
<feature type="compositionally biased region" description="Low complexity" evidence="1">
    <location>
        <begin position="211"/>
        <end position="225"/>
    </location>
</feature>
<reference evidence="3 4" key="1">
    <citation type="submission" date="2018-04" db="EMBL/GenBank/DDBJ databases">
        <authorList>
            <person name="Vogel A."/>
        </authorList>
    </citation>
    <scope>NUCLEOTIDE SEQUENCE [LARGE SCALE GENOMIC DNA]</scope>
</reference>
<keyword evidence="4" id="KW-1185">Reference proteome</keyword>
<feature type="region of interest" description="Disordered" evidence="1">
    <location>
        <begin position="196"/>
        <end position="251"/>
    </location>
</feature>
<name>A0A484KJ61_9ASTE</name>
<dbReference type="AlphaFoldDB" id="A0A484KJ61"/>